<evidence type="ECO:0000259" key="6">
    <source>
        <dbReference type="PROSITE" id="PS50888"/>
    </source>
</evidence>
<dbReference type="InterPro" id="IPR043561">
    <property type="entry name" value="LHW-like"/>
</dbReference>
<feature type="region of interest" description="Disordered" evidence="5">
    <location>
        <begin position="413"/>
        <end position="436"/>
    </location>
</feature>
<dbReference type="Pfam" id="PF14215">
    <property type="entry name" value="bHLH-MYC_N"/>
    <property type="match status" value="1"/>
</dbReference>
<dbReference type="Proteomes" id="UP001634393">
    <property type="component" value="Unassembled WGS sequence"/>
</dbReference>
<dbReference type="PANTHER" id="PTHR46196:SF2">
    <property type="entry name" value="TRANSCRIPTION FACTOR BHLH157"/>
    <property type="match status" value="1"/>
</dbReference>
<dbReference type="PANTHER" id="PTHR46196">
    <property type="entry name" value="TRANSCRIPTION FACTOR BHLH155-LIKE ISOFORM X1-RELATED"/>
    <property type="match status" value="1"/>
</dbReference>
<keyword evidence="4" id="KW-0539">Nucleus</keyword>
<gene>
    <name evidence="7" type="ORF">ACJIZ3_003787</name>
</gene>
<dbReference type="InterPro" id="IPR025610">
    <property type="entry name" value="MYC/MYB_N"/>
</dbReference>
<evidence type="ECO:0000256" key="3">
    <source>
        <dbReference type="ARBA" id="ARBA00023163"/>
    </source>
</evidence>
<dbReference type="EMBL" id="JBJXBP010000007">
    <property type="protein sequence ID" value="KAL3817882.1"/>
    <property type="molecule type" value="Genomic_DNA"/>
</dbReference>
<reference evidence="7 8" key="1">
    <citation type="submission" date="2024-12" db="EMBL/GenBank/DDBJ databases">
        <title>The unique morphological basis and parallel evolutionary history of personate flowers in Penstemon.</title>
        <authorList>
            <person name="Depatie T.H."/>
            <person name="Wessinger C.A."/>
        </authorList>
    </citation>
    <scope>NUCLEOTIDE SEQUENCE [LARGE SCALE GENOMIC DNA]</scope>
    <source>
        <strain evidence="7">WTNN_2</strain>
        <tissue evidence="7">Leaf</tissue>
    </source>
</reference>
<organism evidence="7 8">
    <name type="scientific">Penstemon smallii</name>
    <dbReference type="NCBI Taxonomy" id="265156"/>
    <lineage>
        <taxon>Eukaryota</taxon>
        <taxon>Viridiplantae</taxon>
        <taxon>Streptophyta</taxon>
        <taxon>Embryophyta</taxon>
        <taxon>Tracheophyta</taxon>
        <taxon>Spermatophyta</taxon>
        <taxon>Magnoliopsida</taxon>
        <taxon>eudicotyledons</taxon>
        <taxon>Gunneridae</taxon>
        <taxon>Pentapetalae</taxon>
        <taxon>asterids</taxon>
        <taxon>lamiids</taxon>
        <taxon>Lamiales</taxon>
        <taxon>Plantaginaceae</taxon>
        <taxon>Cheloneae</taxon>
        <taxon>Penstemon</taxon>
    </lineage>
</organism>
<feature type="compositionally biased region" description="Basic residues" evidence="5">
    <location>
        <begin position="421"/>
        <end position="432"/>
    </location>
</feature>
<dbReference type="InterPro" id="IPR011598">
    <property type="entry name" value="bHLH_dom"/>
</dbReference>
<name>A0ABD3S0A2_9LAMI</name>
<evidence type="ECO:0000256" key="4">
    <source>
        <dbReference type="ARBA" id="ARBA00023242"/>
    </source>
</evidence>
<evidence type="ECO:0000256" key="2">
    <source>
        <dbReference type="ARBA" id="ARBA00023015"/>
    </source>
</evidence>
<dbReference type="GO" id="GO:0005634">
    <property type="term" value="C:nucleus"/>
    <property type="evidence" value="ECO:0007669"/>
    <property type="project" value="UniProtKB-SubCell"/>
</dbReference>
<keyword evidence="2" id="KW-0805">Transcription regulation</keyword>
<protein>
    <recommendedName>
        <fullName evidence="6">BHLH domain-containing protein</fullName>
    </recommendedName>
</protein>
<evidence type="ECO:0000256" key="1">
    <source>
        <dbReference type="ARBA" id="ARBA00004123"/>
    </source>
</evidence>
<accession>A0ABD3S0A2</accession>
<keyword evidence="3" id="KW-0804">Transcription</keyword>
<dbReference type="AlphaFoldDB" id="A0ABD3S0A2"/>
<evidence type="ECO:0000313" key="8">
    <source>
        <dbReference type="Proteomes" id="UP001634393"/>
    </source>
</evidence>
<evidence type="ECO:0000313" key="7">
    <source>
        <dbReference type="EMBL" id="KAL3817882.1"/>
    </source>
</evidence>
<dbReference type="PROSITE" id="PS50888">
    <property type="entry name" value="BHLH"/>
    <property type="match status" value="1"/>
</dbReference>
<dbReference type="Pfam" id="PF23176">
    <property type="entry name" value="bHLH_LHW"/>
    <property type="match status" value="1"/>
</dbReference>
<comment type="caution">
    <text evidence="7">The sequence shown here is derived from an EMBL/GenBank/DDBJ whole genome shotgun (WGS) entry which is preliminary data.</text>
</comment>
<feature type="domain" description="BHLH" evidence="6">
    <location>
        <begin position="424"/>
        <end position="473"/>
    </location>
</feature>
<sequence length="634" mass="70860">MIKETLKSICCNGGWCYGIFWGFDERNALLLTLKDAYCEEQMGSLIDNMLLQVHVLGGGIVGQAAFTKNNQWMFSDSHHERRKSFGSYESFEDSQDDFEFHSQFSMGIKTIALISVEPWGIVQLGSTHKIPQAKDFADQVKELFREMGKSKKIVMSENKPCSSDSQFLYSCSLLPCGVSGSIDQSFQNSAAEYEDFIEQNLHSTSSVFNRSSLIIDDQIESNLTLEELFYDLGTPNATMLTDFQAQRSSGLLTLDEFFQENDLAYTLSDSVQSSVTGAFGCNNEHKFSDKFFDDFGPELGCKKLQGWNETLVPVPNGDGGSKVGTSNSLFSQLGLHQLLHGTNSSSSCSFGKRRFEDRASSAVDKRRKIDDNTTWSHDQMKMKSSVYDSEIRNTVELNSKAFTMEPSSCVIDSSPTWQEKKGKKKAKAGTKPRPKDRQMIQDRLGELRELIPSGEKMSIDRLLERTIRHLNFMQSLTKHVETMKQSDKPKSGNGDGGGATWACEVGDQTMVCPLIVEDCSTPSQMLIKIICEEQGFYLEIVNIIRGFGLVILNGVMEVRDTKIWAHFIVEPEGNQHVTRHEIFSSLIHLLQMSGQSSANANDHFGNVISSEESLFNNHGSFPFNLADTLQCGSL</sequence>
<evidence type="ECO:0000256" key="5">
    <source>
        <dbReference type="SAM" id="MobiDB-lite"/>
    </source>
</evidence>
<keyword evidence="8" id="KW-1185">Reference proteome</keyword>
<comment type="subcellular location">
    <subcellularLocation>
        <location evidence="1">Nucleus</location>
    </subcellularLocation>
</comment>
<proteinExistence type="predicted"/>